<dbReference type="STRING" id="226506.SAMN04488519_104172"/>
<dbReference type="RefSeq" id="WP_091652518.1">
    <property type="nucleotide sequence ID" value="NZ_FOVW01000004.1"/>
</dbReference>
<evidence type="ECO:0008006" key="3">
    <source>
        <dbReference type="Google" id="ProtNLM"/>
    </source>
</evidence>
<keyword evidence="2" id="KW-1185">Reference proteome</keyword>
<sequence length="355" mass="39869">MRVFKKLFYVLLMLPMACIDPYEVEVGEGEQLLTIEGMITTQPGRQVIRLTRSATYGSVFEGLIRPVTGATVIVRDDLGNVVFLAESANDRGAYFTPENFAAQLGRSYTLQIQTPDGTVYTSFPEKVNAVPEINNLSVQTVRIPVEGELNDRSGVQLIAEINDPVDENNFYFWRNGPSVYVLETRPDLFTPRPSDANPSRDPQPKPCCIACFRSEQVSNQSIFIANDDNFNGLTTRIPVAFIEDDGLRFVKTYRVDVRQMSISQEAYRFLRLVKQQTEISGSVFDPPPASIRGNMINLENPEEVVLGYFIVGAETVRRIYIDQNDLTFRQNKAIIPDDCREVPGAQVAPPADWNP</sequence>
<dbReference type="Proteomes" id="UP000199564">
    <property type="component" value="Unassembled WGS sequence"/>
</dbReference>
<dbReference type="AlphaFoldDB" id="A0A1I5F1H9"/>
<dbReference type="EMBL" id="FOVW01000004">
    <property type="protein sequence ID" value="SFO17612.1"/>
    <property type="molecule type" value="Genomic_DNA"/>
</dbReference>
<evidence type="ECO:0000313" key="2">
    <source>
        <dbReference type="Proteomes" id="UP000199564"/>
    </source>
</evidence>
<protein>
    <recommendedName>
        <fullName evidence="3">DUF4249 domain-containing protein</fullName>
    </recommendedName>
</protein>
<dbReference type="InterPro" id="IPR025345">
    <property type="entry name" value="DUF4249"/>
</dbReference>
<accession>A0A1I5F1H9</accession>
<dbReference type="Pfam" id="PF14054">
    <property type="entry name" value="DUF4249"/>
    <property type="match status" value="1"/>
</dbReference>
<organism evidence="1 2">
    <name type="scientific">Algoriphagus ornithinivorans</name>
    <dbReference type="NCBI Taxonomy" id="226506"/>
    <lineage>
        <taxon>Bacteria</taxon>
        <taxon>Pseudomonadati</taxon>
        <taxon>Bacteroidota</taxon>
        <taxon>Cytophagia</taxon>
        <taxon>Cytophagales</taxon>
        <taxon>Cyclobacteriaceae</taxon>
        <taxon>Algoriphagus</taxon>
    </lineage>
</organism>
<reference evidence="2" key="1">
    <citation type="submission" date="2016-10" db="EMBL/GenBank/DDBJ databases">
        <authorList>
            <person name="Varghese N."/>
            <person name="Submissions S."/>
        </authorList>
    </citation>
    <scope>NUCLEOTIDE SEQUENCE [LARGE SCALE GENOMIC DNA]</scope>
    <source>
        <strain evidence="2">DSM 15282</strain>
    </source>
</reference>
<evidence type="ECO:0000313" key="1">
    <source>
        <dbReference type="EMBL" id="SFO17612.1"/>
    </source>
</evidence>
<proteinExistence type="predicted"/>
<name>A0A1I5F1H9_9BACT</name>
<gene>
    <name evidence="1" type="ORF">SAMN04488519_104172</name>
</gene>